<keyword evidence="16" id="KW-1208">Phospholipid metabolism</keyword>
<dbReference type="Pfam" id="PF02611">
    <property type="entry name" value="CDH"/>
    <property type="match status" value="1"/>
</dbReference>
<dbReference type="Proteomes" id="UP000003299">
    <property type="component" value="Unassembled WGS sequence"/>
</dbReference>
<evidence type="ECO:0000256" key="5">
    <source>
        <dbReference type="ARBA" id="ARBA00006435"/>
    </source>
</evidence>
<evidence type="ECO:0000256" key="9">
    <source>
        <dbReference type="ARBA" id="ARBA00022516"/>
    </source>
</evidence>
<evidence type="ECO:0000256" key="3">
    <source>
        <dbReference type="ARBA" id="ARBA00004927"/>
    </source>
</evidence>
<comment type="catalytic activity">
    <reaction evidence="1">
        <text>a CDP-1,2-diacyl-sn-glycerol + H2O = a 1,2-diacyl-sn-glycero-3-phosphate + CMP + 2 H(+)</text>
        <dbReference type="Rhea" id="RHEA:15221"/>
        <dbReference type="ChEBI" id="CHEBI:15377"/>
        <dbReference type="ChEBI" id="CHEBI:15378"/>
        <dbReference type="ChEBI" id="CHEBI:58332"/>
        <dbReference type="ChEBI" id="CHEBI:58608"/>
        <dbReference type="ChEBI" id="CHEBI:60377"/>
        <dbReference type="EC" id="3.6.1.26"/>
    </reaction>
</comment>
<comment type="similarity">
    <text evidence="5">Belongs to the Cdh family.</text>
</comment>
<keyword evidence="9" id="KW-0444">Lipid biosynthesis</keyword>
<evidence type="ECO:0000256" key="8">
    <source>
        <dbReference type="ARBA" id="ARBA00022475"/>
    </source>
</evidence>
<evidence type="ECO:0000256" key="10">
    <source>
        <dbReference type="ARBA" id="ARBA00022692"/>
    </source>
</evidence>
<evidence type="ECO:0000256" key="11">
    <source>
        <dbReference type="ARBA" id="ARBA00022801"/>
    </source>
</evidence>
<evidence type="ECO:0000256" key="15">
    <source>
        <dbReference type="ARBA" id="ARBA00023209"/>
    </source>
</evidence>
<dbReference type="SUPFAM" id="SSF54197">
    <property type="entry name" value="HIT-like"/>
    <property type="match status" value="1"/>
</dbReference>
<name>F0BDR7_9XANT</name>
<proteinExistence type="inferred from homology"/>
<gene>
    <name evidence="19" type="ORF">XVE_2284</name>
</gene>
<evidence type="ECO:0000256" key="17">
    <source>
        <dbReference type="ARBA" id="ARBA00032888"/>
    </source>
</evidence>
<evidence type="ECO:0000313" key="20">
    <source>
        <dbReference type="Proteomes" id="UP000003299"/>
    </source>
</evidence>
<comment type="pathway">
    <text evidence="3">Phospholipid metabolism; CDP-diacylglycerol degradation; phosphatidate from CDP-diacylglycerol: step 1/1.</text>
</comment>
<keyword evidence="14" id="KW-0472">Membrane</keyword>
<dbReference type="GO" id="GO:0008654">
    <property type="term" value="P:phospholipid biosynthetic process"/>
    <property type="evidence" value="ECO:0007669"/>
    <property type="project" value="UniProtKB-KW"/>
</dbReference>
<keyword evidence="15" id="KW-0594">Phospholipid biosynthesis</keyword>
<keyword evidence="8" id="KW-1003">Cell membrane</keyword>
<evidence type="ECO:0000256" key="6">
    <source>
        <dbReference type="ARBA" id="ARBA00012375"/>
    </source>
</evidence>
<dbReference type="InterPro" id="IPR003763">
    <property type="entry name" value="CDP-diacylglyc_Pase"/>
</dbReference>
<comment type="caution">
    <text evidence="19">The sequence shown here is derived from an EMBL/GenBank/DDBJ whole genome shotgun (WGS) entry which is preliminary data.</text>
</comment>
<dbReference type="GO" id="GO:0008715">
    <property type="term" value="F:CDP-diacylglycerol diphosphatase activity"/>
    <property type="evidence" value="ECO:0007669"/>
    <property type="project" value="UniProtKB-EC"/>
</dbReference>
<sequence>MPGSSLSWRALVIELQMRPCAVRYACAVVLVLAGCAATPPAPVRHASDPDALWRIVSTRCLAEAPRPPDCAAVWSDPARQAVVLKDRHGSFQYLLVPSVRVSGIEDPALRRADAPNYFASAWDARSFVAQALRRPLPRQYVSLALNSPHGRSQEQLHIHIDCLRPDVYAALQRQRAKIGPEWHALAEPLLGHVYLARTLEGEALDQDPVRLLAGTLPADASLRDYSLVVAGAQLQDGRPGFIVLATRQDARSGNRASGEEVQDHACGLVTGATQVLPGVR</sequence>
<organism evidence="19 20">
    <name type="scientific">Xanthomonas vesicatoria ATCC 35937</name>
    <dbReference type="NCBI Taxonomy" id="925775"/>
    <lineage>
        <taxon>Bacteria</taxon>
        <taxon>Pseudomonadati</taxon>
        <taxon>Pseudomonadota</taxon>
        <taxon>Gammaproteobacteria</taxon>
        <taxon>Lysobacterales</taxon>
        <taxon>Lysobacteraceae</taxon>
        <taxon>Xanthomonas</taxon>
    </lineage>
</organism>
<keyword evidence="13" id="KW-0443">Lipid metabolism</keyword>
<keyword evidence="10" id="KW-0812">Transmembrane</keyword>
<evidence type="ECO:0000256" key="14">
    <source>
        <dbReference type="ARBA" id="ARBA00023136"/>
    </source>
</evidence>
<dbReference type="InterPro" id="IPR036265">
    <property type="entry name" value="HIT-like_sf"/>
</dbReference>
<evidence type="ECO:0000313" key="19">
    <source>
        <dbReference type="EMBL" id="EGD09442.1"/>
    </source>
</evidence>
<keyword evidence="11" id="KW-0378">Hydrolase</keyword>
<evidence type="ECO:0000256" key="18">
    <source>
        <dbReference type="ARBA" id="ARBA00032892"/>
    </source>
</evidence>
<evidence type="ECO:0000256" key="13">
    <source>
        <dbReference type="ARBA" id="ARBA00023098"/>
    </source>
</evidence>
<dbReference type="EMBL" id="AEQV01000070">
    <property type="protein sequence ID" value="EGD09442.1"/>
    <property type="molecule type" value="Genomic_DNA"/>
</dbReference>
<dbReference type="EC" id="3.6.1.26" evidence="6"/>
<evidence type="ECO:0000256" key="7">
    <source>
        <dbReference type="ARBA" id="ARBA00019608"/>
    </source>
</evidence>
<protein>
    <recommendedName>
        <fullName evidence="7">CDP-diacylglycerol pyrophosphatase</fullName>
        <ecNumber evidence="6">3.6.1.26</ecNumber>
    </recommendedName>
    <alternativeName>
        <fullName evidence="17">CDP-diacylglycerol phosphatidylhydrolase</fullName>
    </alternativeName>
    <alternativeName>
        <fullName evidence="18">CDP-diglyceride hydrolase</fullName>
    </alternativeName>
</protein>
<evidence type="ECO:0000256" key="16">
    <source>
        <dbReference type="ARBA" id="ARBA00023264"/>
    </source>
</evidence>
<dbReference type="PIRSF" id="PIRSF001273">
    <property type="entry name" value="CDH"/>
    <property type="match status" value="1"/>
</dbReference>
<evidence type="ECO:0000256" key="1">
    <source>
        <dbReference type="ARBA" id="ARBA00001007"/>
    </source>
</evidence>
<dbReference type="AlphaFoldDB" id="F0BDR7"/>
<comment type="subcellular location">
    <subcellularLocation>
        <location evidence="2">Cell membrane</location>
        <topology evidence="2">Single-pass membrane protein</topology>
    </subcellularLocation>
</comment>
<evidence type="ECO:0000256" key="4">
    <source>
        <dbReference type="ARBA" id="ARBA00005189"/>
    </source>
</evidence>
<evidence type="ECO:0000256" key="2">
    <source>
        <dbReference type="ARBA" id="ARBA00004162"/>
    </source>
</evidence>
<dbReference type="NCBIfam" id="NF003986">
    <property type="entry name" value="PRK05471.1-5"/>
    <property type="match status" value="1"/>
</dbReference>
<comment type="pathway">
    <text evidence="4">Lipid metabolism.</text>
</comment>
<reference evidence="19 20" key="1">
    <citation type="journal article" date="2011" name="BMC Genomics">
        <title>Comparative genomics reveals diversity among xanthomonads infecting tomato and pepper.</title>
        <authorList>
            <person name="Potnis N."/>
            <person name="Krasileva K."/>
            <person name="Chow V."/>
            <person name="Almeida N.F."/>
            <person name="Patil P.B."/>
            <person name="Ryan R.P."/>
            <person name="Sharlach M."/>
            <person name="Behlau F."/>
            <person name="Dow J.M."/>
            <person name="Momol M.T."/>
            <person name="White F.F."/>
            <person name="Preston J.F."/>
            <person name="Vinatzer B.A."/>
            <person name="Koebnik R."/>
            <person name="Setubal J.C."/>
            <person name="Norman D.J."/>
            <person name="Staskawicz B.J."/>
            <person name="Jones J.B."/>
        </authorList>
    </citation>
    <scope>NUCLEOTIDE SEQUENCE [LARGE SCALE GENOMIC DNA]</scope>
    <source>
        <strain evidence="19 20">ATCC 35937</strain>
    </source>
</reference>
<dbReference type="UniPathway" id="UPA00609">
    <property type="reaction ID" value="UER00664"/>
</dbReference>
<dbReference type="GO" id="GO:0005886">
    <property type="term" value="C:plasma membrane"/>
    <property type="evidence" value="ECO:0007669"/>
    <property type="project" value="UniProtKB-SubCell"/>
</dbReference>
<dbReference type="GO" id="GO:0046342">
    <property type="term" value="P:CDP-diacylglycerol catabolic process"/>
    <property type="evidence" value="ECO:0007669"/>
    <property type="project" value="UniProtKB-UniPathway"/>
</dbReference>
<accession>F0BDR7</accession>
<dbReference type="eggNOG" id="COG2134">
    <property type="taxonomic scope" value="Bacteria"/>
</dbReference>
<dbReference type="Gene3D" id="3.30.428.30">
    <property type="entry name" value="HIT family - CDH-like"/>
    <property type="match status" value="1"/>
</dbReference>
<evidence type="ECO:0000256" key="12">
    <source>
        <dbReference type="ARBA" id="ARBA00022989"/>
    </source>
</evidence>
<keyword evidence="12" id="KW-1133">Transmembrane helix</keyword>